<reference evidence="1" key="1">
    <citation type="submission" date="2023-01" db="EMBL/GenBank/DDBJ databases">
        <title>Human gut microbiome strain richness.</title>
        <authorList>
            <person name="Chen-Liaw A."/>
        </authorList>
    </citation>
    <scope>NUCLEOTIDE SEQUENCE</scope>
    <source>
        <strain evidence="1">D35st1_E5_D35t1_190705</strain>
    </source>
</reference>
<evidence type="ECO:0000313" key="1">
    <source>
        <dbReference type="EMBL" id="MDB9140196.1"/>
    </source>
</evidence>
<dbReference type="AlphaFoldDB" id="A0AAW6FAF9"/>
<sequence length="42" mass="4674">MRLDGDNLVDRGMRSIGLRIVSQWITIRKSLTYGSDLIGLPG</sequence>
<dbReference type="RefSeq" id="WP_255348933.1">
    <property type="nucleotide sequence ID" value="NZ_BAABRY010000047.1"/>
</dbReference>
<accession>A0AAW6FAF9</accession>
<proteinExistence type="predicted"/>
<gene>
    <name evidence="1" type="ORF">PN612_17045</name>
</gene>
<protein>
    <submittedName>
        <fullName evidence="1">Uncharacterized protein</fullName>
    </submittedName>
</protein>
<dbReference type="Proteomes" id="UP001211522">
    <property type="component" value="Unassembled WGS sequence"/>
</dbReference>
<comment type="caution">
    <text evidence="1">The sequence shown here is derived from an EMBL/GenBank/DDBJ whole genome shotgun (WGS) entry which is preliminary data.</text>
</comment>
<dbReference type="EMBL" id="JAQMPX010000123">
    <property type="protein sequence ID" value="MDB9140196.1"/>
    <property type="molecule type" value="Genomic_DNA"/>
</dbReference>
<name>A0AAW6FAF9_PARDI</name>
<evidence type="ECO:0000313" key="2">
    <source>
        <dbReference type="Proteomes" id="UP001211522"/>
    </source>
</evidence>
<organism evidence="1 2">
    <name type="scientific">Parabacteroides distasonis</name>
    <dbReference type="NCBI Taxonomy" id="823"/>
    <lineage>
        <taxon>Bacteria</taxon>
        <taxon>Pseudomonadati</taxon>
        <taxon>Bacteroidota</taxon>
        <taxon>Bacteroidia</taxon>
        <taxon>Bacteroidales</taxon>
        <taxon>Tannerellaceae</taxon>
        <taxon>Parabacteroides</taxon>
    </lineage>
</organism>